<evidence type="ECO:0000313" key="3">
    <source>
        <dbReference type="Proteomes" id="UP001279734"/>
    </source>
</evidence>
<evidence type="ECO:0000313" key="2">
    <source>
        <dbReference type="EMBL" id="GMH09780.1"/>
    </source>
</evidence>
<gene>
    <name evidence="2" type="ORF">Nepgr_011621</name>
</gene>
<feature type="compositionally biased region" description="Polar residues" evidence="1">
    <location>
        <begin position="1"/>
        <end position="19"/>
    </location>
</feature>
<proteinExistence type="predicted"/>
<sequence length="88" mass="10075">MAMTNFNASLASPTSTSPLKNLGIGPHSQESSEFEDSYRKKKWLFQFFTESGLVPRKWKPNREDIETQSSDLVKWKITFAVFTSNTPE</sequence>
<feature type="region of interest" description="Disordered" evidence="1">
    <location>
        <begin position="1"/>
        <end position="33"/>
    </location>
</feature>
<dbReference type="EMBL" id="BSYO01000009">
    <property type="protein sequence ID" value="GMH09780.1"/>
    <property type="molecule type" value="Genomic_DNA"/>
</dbReference>
<protein>
    <submittedName>
        <fullName evidence="2">Uncharacterized protein</fullName>
    </submittedName>
</protein>
<organism evidence="2 3">
    <name type="scientific">Nepenthes gracilis</name>
    <name type="common">Slender pitcher plant</name>
    <dbReference type="NCBI Taxonomy" id="150966"/>
    <lineage>
        <taxon>Eukaryota</taxon>
        <taxon>Viridiplantae</taxon>
        <taxon>Streptophyta</taxon>
        <taxon>Embryophyta</taxon>
        <taxon>Tracheophyta</taxon>
        <taxon>Spermatophyta</taxon>
        <taxon>Magnoliopsida</taxon>
        <taxon>eudicotyledons</taxon>
        <taxon>Gunneridae</taxon>
        <taxon>Pentapetalae</taxon>
        <taxon>Caryophyllales</taxon>
        <taxon>Nepenthaceae</taxon>
        <taxon>Nepenthes</taxon>
    </lineage>
</organism>
<comment type="caution">
    <text evidence="2">The sequence shown here is derived from an EMBL/GenBank/DDBJ whole genome shotgun (WGS) entry which is preliminary data.</text>
</comment>
<accession>A0AAD3XMI1</accession>
<reference evidence="2" key="1">
    <citation type="submission" date="2023-05" db="EMBL/GenBank/DDBJ databases">
        <title>Nepenthes gracilis genome sequencing.</title>
        <authorList>
            <person name="Fukushima K."/>
        </authorList>
    </citation>
    <scope>NUCLEOTIDE SEQUENCE</scope>
    <source>
        <strain evidence="2">SING2019-196</strain>
    </source>
</reference>
<keyword evidence="3" id="KW-1185">Reference proteome</keyword>
<dbReference type="Proteomes" id="UP001279734">
    <property type="component" value="Unassembled WGS sequence"/>
</dbReference>
<evidence type="ECO:0000256" key="1">
    <source>
        <dbReference type="SAM" id="MobiDB-lite"/>
    </source>
</evidence>
<dbReference type="AlphaFoldDB" id="A0AAD3XMI1"/>
<name>A0AAD3XMI1_NEPGR</name>